<dbReference type="Pfam" id="PF08281">
    <property type="entry name" value="Sigma70_r4_2"/>
    <property type="match status" value="1"/>
</dbReference>
<dbReference type="OrthoDB" id="1100095at2"/>
<dbReference type="NCBIfam" id="TIGR02937">
    <property type="entry name" value="sigma70-ECF"/>
    <property type="match status" value="1"/>
</dbReference>
<reference evidence="6 7" key="1">
    <citation type="journal article" date="2010" name="Syst. Appl. Microbiol.">
        <title>Four new species of Chryseobacterium from the rhizosphere of coastal sand dune plants, Chryseobacterium elymi sp. nov., Chryseobacterium hagamense sp. nov., Chryseobacterium lathyri sp. nov. and Chryseobacterium rhizosphaerae sp. nov.</title>
        <authorList>
            <person name="Cho S.H."/>
            <person name="Lee K.S."/>
            <person name="Shin D.S."/>
            <person name="Han J.H."/>
            <person name="Park K.S."/>
            <person name="Lee C.H."/>
            <person name="Park K.H."/>
            <person name="Kim S.B."/>
        </authorList>
    </citation>
    <scope>NUCLEOTIDE SEQUENCE [LARGE SCALE GENOMIC DNA]</scope>
    <source>
        <strain evidence="6 7">KCTC 22547</strain>
    </source>
</reference>
<dbReference type="InterPro" id="IPR036388">
    <property type="entry name" value="WH-like_DNA-bd_sf"/>
</dbReference>
<dbReference type="InterPro" id="IPR014284">
    <property type="entry name" value="RNA_pol_sigma-70_dom"/>
</dbReference>
<dbReference type="InterPro" id="IPR013325">
    <property type="entry name" value="RNA_pol_sigma_r2"/>
</dbReference>
<evidence type="ECO:0000259" key="5">
    <source>
        <dbReference type="Pfam" id="PF08281"/>
    </source>
</evidence>
<evidence type="ECO:0000256" key="3">
    <source>
        <dbReference type="ARBA" id="ARBA00023082"/>
    </source>
</evidence>
<proteinExistence type="inferred from homology"/>
<keyword evidence="4" id="KW-0804">Transcription</keyword>
<dbReference type="GO" id="GO:0003677">
    <property type="term" value="F:DNA binding"/>
    <property type="evidence" value="ECO:0007669"/>
    <property type="project" value="InterPro"/>
</dbReference>
<dbReference type="InterPro" id="IPR039425">
    <property type="entry name" value="RNA_pol_sigma-70-like"/>
</dbReference>
<dbReference type="Gene3D" id="1.10.10.10">
    <property type="entry name" value="Winged helix-like DNA-binding domain superfamily/Winged helix DNA-binding domain"/>
    <property type="match status" value="1"/>
</dbReference>
<evidence type="ECO:0000256" key="1">
    <source>
        <dbReference type="ARBA" id="ARBA00010641"/>
    </source>
</evidence>
<dbReference type="SUPFAM" id="SSF88946">
    <property type="entry name" value="Sigma2 domain of RNA polymerase sigma factors"/>
    <property type="match status" value="1"/>
</dbReference>
<name>A0A3D9DN73_9FLAO</name>
<dbReference type="GO" id="GO:0006352">
    <property type="term" value="P:DNA-templated transcription initiation"/>
    <property type="evidence" value="ECO:0007669"/>
    <property type="project" value="InterPro"/>
</dbReference>
<dbReference type="EMBL" id="QNUH01000004">
    <property type="protein sequence ID" value="REC79495.1"/>
    <property type="molecule type" value="Genomic_DNA"/>
</dbReference>
<dbReference type="Gene3D" id="1.10.1740.10">
    <property type="match status" value="1"/>
</dbReference>
<organism evidence="6 7">
    <name type="scientific">Chryseobacterium elymi</name>
    <dbReference type="NCBI Taxonomy" id="395936"/>
    <lineage>
        <taxon>Bacteria</taxon>
        <taxon>Pseudomonadati</taxon>
        <taxon>Bacteroidota</taxon>
        <taxon>Flavobacteriia</taxon>
        <taxon>Flavobacteriales</taxon>
        <taxon>Weeksellaceae</taxon>
        <taxon>Chryseobacterium group</taxon>
        <taxon>Chryseobacterium</taxon>
    </lineage>
</organism>
<dbReference type="GO" id="GO:0016987">
    <property type="term" value="F:sigma factor activity"/>
    <property type="evidence" value="ECO:0007669"/>
    <property type="project" value="UniProtKB-KW"/>
</dbReference>
<evidence type="ECO:0000256" key="2">
    <source>
        <dbReference type="ARBA" id="ARBA00023015"/>
    </source>
</evidence>
<dbReference type="InterPro" id="IPR013324">
    <property type="entry name" value="RNA_pol_sigma_r3/r4-like"/>
</dbReference>
<dbReference type="PANTHER" id="PTHR43133:SF46">
    <property type="entry name" value="RNA POLYMERASE SIGMA-70 FACTOR ECF SUBFAMILY"/>
    <property type="match status" value="1"/>
</dbReference>
<accession>A0A3D9DN73</accession>
<comment type="similarity">
    <text evidence="1">Belongs to the sigma-70 factor family. ECF subfamily.</text>
</comment>
<feature type="domain" description="RNA polymerase sigma factor 70 region 4 type 2" evidence="5">
    <location>
        <begin position="113"/>
        <end position="161"/>
    </location>
</feature>
<dbReference type="AlphaFoldDB" id="A0A3D9DN73"/>
<dbReference type="PANTHER" id="PTHR43133">
    <property type="entry name" value="RNA POLYMERASE ECF-TYPE SIGMA FACTO"/>
    <property type="match status" value="1"/>
</dbReference>
<sequence>MWSSNRHIKIEEQEYYTLLHKFHPLIIALIYKKIKNRDDVLDVYQNVIIHIWQYRSKLDSKNIEGIIVKTCLQEIAHFYRNTKRTQTDALPLDHSDTTMEDVLIAERKEQNLLEIEKAIEELIPPLRRKIFKMNKLDGITQEKIATTLNISKRTVEQHISKSIIFLKNKVKIY</sequence>
<evidence type="ECO:0000313" key="7">
    <source>
        <dbReference type="Proteomes" id="UP000257030"/>
    </source>
</evidence>
<evidence type="ECO:0000313" key="6">
    <source>
        <dbReference type="EMBL" id="REC79495.1"/>
    </source>
</evidence>
<dbReference type="InterPro" id="IPR013249">
    <property type="entry name" value="RNA_pol_sigma70_r4_t2"/>
</dbReference>
<protein>
    <recommendedName>
        <fullName evidence="5">RNA polymerase sigma factor 70 region 4 type 2 domain-containing protein</fullName>
    </recommendedName>
</protein>
<dbReference type="RefSeq" id="WP_116011313.1">
    <property type="nucleotide sequence ID" value="NZ_QNUH01000004.1"/>
</dbReference>
<keyword evidence="3" id="KW-0731">Sigma factor</keyword>
<comment type="caution">
    <text evidence="6">The sequence shown here is derived from an EMBL/GenBank/DDBJ whole genome shotgun (WGS) entry which is preliminary data.</text>
</comment>
<dbReference type="Proteomes" id="UP000257030">
    <property type="component" value="Unassembled WGS sequence"/>
</dbReference>
<keyword evidence="2" id="KW-0805">Transcription regulation</keyword>
<evidence type="ECO:0000256" key="4">
    <source>
        <dbReference type="ARBA" id="ARBA00023163"/>
    </source>
</evidence>
<keyword evidence="7" id="KW-1185">Reference proteome</keyword>
<dbReference type="SUPFAM" id="SSF88659">
    <property type="entry name" value="Sigma3 and sigma4 domains of RNA polymerase sigma factors"/>
    <property type="match status" value="1"/>
</dbReference>
<gene>
    <name evidence="6" type="ORF">DRF60_06640</name>
</gene>